<comment type="caution">
    <text evidence="1">The sequence shown here is derived from an EMBL/GenBank/DDBJ whole genome shotgun (WGS) entry which is preliminary data.</text>
</comment>
<dbReference type="Pfam" id="PF20137">
    <property type="entry name" value="BubE"/>
    <property type="match status" value="1"/>
</dbReference>
<dbReference type="RefSeq" id="WP_208341718.1">
    <property type="nucleotide sequence ID" value="NZ_CAWQFN010000023.1"/>
</dbReference>
<keyword evidence="2" id="KW-1185">Reference proteome</keyword>
<gene>
    <name evidence="1" type="ORF">G7B40_039655</name>
</gene>
<sequence>MKWIFRFLTQFDAWLRKLFLPDYRAHFIKGDLPTRPDRKAIYIVKEDGFLEYAAMLCPCGCNRILYMNLIPDEYPCWHLTEHPNGSVSLHPSIWRKKDCQSHFWFREGKIHWCRSLQRN</sequence>
<organism evidence="1 2">
    <name type="scientific">Aetokthonos hydrillicola Thurmond2011</name>
    <dbReference type="NCBI Taxonomy" id="2712845"/>
    <lineage>
        <taxon>Bacteria</taxon>
        <taxon>Bacillati</taxon>
        <taxon>Cyanobacteriota</taxon>
        <taxon>Cyanophyceae</taxon>
        <taxon>Nostocales</taxon>
        <taxon>Hapalosiphonaceae</taxon>
        <taxon>Aetokthonos</taxon>
    </lineage>
</organism>
<dbReference type="Proteomes" id="UP000667802">
    <property type="component" value="Unassembled WGS sequence"/>
</dbReference>
<protein>
    <submittedName>
        <fullName evidence="1">DUF6527 family protein</fullName>
    </submittedName>
</protein>
<proteinExistence type="predicted"/>
<accession>A0AAP5IF70</accession>
<name>A0AAP5IF70_9CYAN</name>
<reference evidence="2" key="1">
    <citation type="journal article" date="2021" name="Science">
        <title>Hunting the eagle killer: A cyanobacterial neurotoxin causes vacuolar myelinopathy.</title>
        <authorList>
            <person name="Breinlinger S."/>
            <person name="Phillips T.J."/>
            <person name="Haram B.N."/>
            <person name="Mares J."/>
            <person name="Martinez Yerena J.A."/>
            <person name="Hrouzek P."/>
            <person name="Sobotka R."/>
            <person name="Henderson W.M."/>
            <person name="Schmieder P."/>
            <person name="Williams S.M."/>
            <person name="Lauderdale J.D."/>
            <person name="Wilde H.D."/>
            <person name="Gerrin W."/>
            <person name="Kust A."/>
            <person name="Washington J.W."/>
            <person name="Wagner C."/>
            <person name="Geier B."/>
            <person name="Liebeke M."/>
            <person name="Enke H."/>
            <person name="Niedermeyer T.H.J."/>
            <person name="Wilde S.B."/>
        </authorList>
    </citation>
    <scope>NUCLEOTIDE SEQUENCE [LARGE SCALE GENOMIC DNA]</scope>
    <source>
        <strain evidence="2">Thurmond2011</strain>
    </source>
</reference>
<evidence type="ECO:0000313" key="1">
    <source>
        <dbReference type="EMBL" id="MDR9900608.1"/>
    </source>
</evidence>
<evidence type="ECO:0000313" key="2">
    <source>
        <dbReference type="Proteomes" id="UP000667802"/>
    </source>
</evidence>
<dbReference type="AlphaFoldDB" id="A0AAP5IF70"/>
<dbReference type="EMBL" id="JAALHA020000037">
    <property type="protein sequence ID" value="MDR9900608.1"/>
    <property type="molecule type" value="Genomic_DNA"/>
</dbReference>
<dbReference type="InterPro" id="IPR045384">
    <property type="entry name" value="DUF6527"/>
</dbReference>